<evidence type="ECO:0000256" key="1">
    <source>
        <dbReference type="SAM" id="MobiDB-lite"/>
    </source>
</evidence>
<evidence type="ECO:0000313" key="5">
    <source>
        <dbReference type="EMBL" id="KAJ8031459.1"/>
    </source>
</evidence>
<accession>A0A9Q1BRW9</accession>
<organism evidence="5 6">
    <name type="scientific">Holothuria leucospilota</name>
    <name type="common">Black long sea cucumber</name>
    <name type="synonym">Mertensiothuria leucospilota</name>
    <dbReference type="NCBI Taxonomy" id="206669"/>
    <lineage>
        <taxon>Eukaryota</taxon>
        <taxon>Metazoa</taxon>
        <taxon>Echinodermata</taxon>
        <taxon>Eleutherozoa</taxon>
        <taxon>Echinozoa</taxon>
        <taxon>Holothuroidea</taxon>
        <taxon>Aspidochirotacea</taxon>
        <taxon>Aspidochirotida</taxon>
        <taxon>Holothuriidae</taxon>
        <taxon>Holothuria</taxon>
    </lineage>
</organism>
<dbReference type="Pfam" id="PF08434">
    <property type="entry name" value="CLCA"/>
    <property type="match status" value="1"/>
</dbReference>
<feature type="compositionally biased region" description="Low complexity" evidence="1">
    <location>
        <begin position="995"/>
        <end position="1007"/>
    </location>
</feature>
<reference evidence="5" key="1">
    <citation type="submission" date="2021-10" db="EMBL/GenBank/DDBJ databases">
        <title>Tropical sea cucumber genome reveals ecological adaptation and Cuvierian tubules defense mechanism.</title>
        <authorList>
            <person name="Chen T."/>
        </authorList>
    </citation>
    <scope>NUCLEOTIDE SEQUENCE</scope>
    <source>
        <strain evidence="5">Nanhai2018</strain>
        <tissue evidence="5">Muscle</tissue>
    </source>
</reference>
<feature type="chain" id="PRO_5040218239" evidence="3">
    <location>
        <begin position="21"/>
        <end position="1202"/>
    </location>
</feature>
<protein>
    <submittedName>
        <fullName evidence="5">Calcium-activated chloride channel regulator 2</fullName>
    </submittedName>
</protein>
<keyword evidence="6" id="KW-1185">Reference proteome</keyword>
<feature type="region of interest" description="Disordered" evidence="1">
    <location>
        <begin position="973"/>
        <end position="1007"/>
    </location>
</feature>
<feature type="region of interest" description="Disordered" evidence="1">
    <location>
        <begin position="1164"/>
        <end position="1202"/>
    </location>
</feature>
<evidence type="ECO:0000256" key="2">
    <source>
        <dbReference type="SAM" id="Phobius"/>
    </source>
</evidence>
<feature type="transmembrane region" description="Helical" evidence="2">
    <location>
        <begin position="941"/>
        <end position="963"/>
    </location>
</feature>
<feature type="compositionally biased region" description="Basic residues" evidence="1">
    <location>
        <begin position="1185"/>
        <end position="1196"/>
    </location>
</feature>
<dbReference type="PROSITE" id="PS50234">
    <property type="entry name" value="VWFA"/>
    <property type="match status" value="1"/>
</dbReference>
<keyword evidence="2" id="KW-1133">Transmembrane helix</keyword>
<feature type="domain" description="VWFA" evidence="4">
    <location>
        <begin position="320"/>
        <end position="496"/>
    </location>
</feature>
<evidence type="ECO:0000256" key="3">
    <source>
        <dbReference type="SAM" id="SignalP"/>
    </source>
</evidence>
<keyword evidence="2" id="KW-0472">Membrane</keyword>
<comment type="caution">
    <text evidence="5">The sequence shown here is derived from an EMBL/GenBank/DDBJ whole genome shotgun (WGS) entry which is preliminary data.</text>
</comment>
<keyword evidence="2" id="KW-0812">Transmembrane</keyword>
<dbReference type="Proteomes" id="UP001152320">
    <property type="component" value="Chromosome 12"/>
</dbReference>
<evidence type="ECO:0000259" key="4">
    <source>
        <dbReference type="PROSITE" id="PS50234"/>
    </source>
</evidence>
<name>A0A9Q1BRW9_HOLLE</name>
<evidence type="ECO:0000313" key="6">
    <source>
        <dbReference type="Proteomes" id="UP001152320"/>
    </source>
</evidence>
<sequence>MRNPIIWLLYFVLLIKISNSQYAQFETNSRLEIDINNRGYVNLVVAIGGGVEENHNLIEALESVLIDFSRYLHNLTGFYLHNVRILVPESWLPDPNLYEPVTWETFENSDIRIDHIEDGDEDDAFAHAPYTNKPSQCGLPGRYIHLTPKFILDPTIATHYGEHEKVLAREWAKYRWGVFGESPDSTGAHFYASSTGDIEGTRCSKERQGTWQTTTGQKCDPRLQGTDDCLFVDLEATGSNEASIMYRQYLTGVDQFCQEGGRTNNPSIVHNIEAPNQQNRHCDRKSVMQVLREHPDFRTVRGRVTWSAPIFDIIRRSQGKVVLVLDRSTSMNEFNRLAILRQAAYNFITRVIPDGQRLGIVQFNDGSGDADVKSPLREINDQTRQDLLISVPDNVNGKTSIGAGVRNGLKVLEEGPNGKAAGGRMILITDGEETEQPNIDRILTEDYKKLSTITIHTIAVGPEADNKLEDLANFTNGRHFHHVDSSTTLFDVFSQFGFEDTVRTSSEIFSSSFILLPNKNNMQIVNVDTSIEGDVLFLIGADDIESLLVEVRQPDGSMITFADRMMYKRIDDFDLIKITTRNVMYGTWTILTSNLDTQVKNVSVVVEGGVSRTTPIITVEARWAVGEMTPPNEQTLFVTVSRGYVPVGGATVNVTISHDDGEVETRLWDDGVGADVMANDGIYSRYITTFDGPGRYGAKVVVSGTPRITKILVGRRLGSTAPSNIVSQSRGGNIDEETGAFQRVADAGSFKCLSNITCGEMLIPLLYGPAKVTDLRVENIDLKKMSVDLVFTAPGGDLMDGQATSYIIRWARSFNELHENFHANPEIERRAVPNAVYYSTTSANISPQMAREREAFTVILPELGDFSYVFALTATDQYGVVSPISNFASVSAKHPPALLEPVTQPMASQAPDTMPDTMATTLLPSVGTALNTSSENDTFPWYFILIALLALILFLIFLLLFVWRRKTTKETDESTILPPASPRSPVENAFNNPGSHSTVSSSVRYSRSPVGDTNDYSSVIANPEYEYADVSSASAGIKNSHSPSYEYASGVPATQAYAVTSAKIASPPTSYAFASGIPSPAYGVSSSKLRRNPSQDRGEKNNVGFGSSVHGDDVNSAYEFVRRGPHDGRSNQYLRHSAIISKSYKPQDETGVKRASIAGTNWKEAGGSNYNLFGVQPQKDETKKASIKSRGQKASKGKLPPL</sequence>
<keyword evidence="3" id="KW-0732">Signal</keyword>
<dbReference type="Pfam" id="PF00092">
    <property type="entry name" value="VWA"/>
    <property type="match status" value="1"/>
</dbReference>
<dbReference type="SUPFAM" id="SSF53300">
    <property type="entry name" value="vWA-like"/>
    <property type="match status" value="1"/>
</dbReference>
<dbReference type="InterPro" id="IPR036465">
    <property type="entry name" value="vWFA_dom_sf"/>
</dbReference>
<dbReference type="NCBIfam" id="NF041940">
    <property type="entry name" value="choice_anch_X"/>
    <property type="match status" value="1"/>
</dbReference>
<dbReference type="Gene3D" id="3.40.50.410">
    <property type="entry name" value="von Willebrand factor, type A domain"/>
    <property type="match status" value="1"/>
</dbReference>
<dbReference type="InterPro" id="IPR013642">
    <property type="entry name" value="CLCA_N"/>
</dbReference>
<dbReference type="InterPro" id="IPR002035">
    <property type="entry name" value="VWF_A"/>
</dbReference>
<dbReference type="SMART" id="SM00327">
    <property type="entry name" value="VWA"/>
    <property type="match status" value="1"/>
</dbReference>
<dbReference type="OrthoDB" id="10021899at2759"/>
<dbReference type="PANTHER" id="PTHR10579">
    <property type="entry name" value="CALCIUM-ACTIVATED CHLORIDE CHANNEL REGULATOR"/>
    <property type="match status" value="1"/>
</dbReference>
<dbReference type="InterPro" id="IPR051266">
    <property type="entry name" value="CLCR"/>
</dbReference>
<dbReference type="PANTHER" id="PTHR10579:SF177">
    <property type="entry name" value="CALCIUM-ACTIVATED CHLORIDE CHANNEL REGULATOR 4-LIKE PROTEIN"/>
    <property type="match status" value="1"/>
</dbReference>
<dbReference type="AlphaFoldDB" id="A0A9Q1BRW9"/>
<feature type="region of interest" description="Disordered" evidence="1">
    <location>
        <begin position="1083"/>
        <end position="1108"/>
    </location>
</feature>
<proteinExistence type="predicted"/>
<feature type="signal peptide" evidence="3">
    <location>
        <begin position="1"/>
        <end position="20"/>
    </location>
</feature>
<dbReference type="CDD" id="cd00198">
    <property type="entry name" value="vWFA"/>
    <property type="match status" value="1"/>
</dbReference>
<dbReference type="EMBL" id="JAIZAY010000012">
    <property type="protein sequence ID" value="KAJ8031459.1"/>
    <property type="molecule type" value="Genomic_DNA"/>
</dbReference>
<gene>
    <name evidence="5" type="ORF">HOLleu_24654</name>
</gene>